<dbReference type="SMART" id="SM00636">
    <property type="entry name" value="Glyco_18"/>
    <property type="match status" value="3"/>
</dbReference>
<dbReference type="Pfam" id="PF00704">
    <property type="entry name" value="Glyco_hydro_18"/>
    <property type="match status" value="3"/>
</dbReference>
<dbReference type="InterPro" id="IPR001579">
    <property type="entry name" value="Glyco_hydro_18_chit_AS"/>
</dbReference>
<evidence type="ECO:0000256" key="6">
    <source>
        <dbReference type="ARBA" id="ARBA00022801"/>
    </source>
</evidence>
<feature type="region of interest" description="Disordered" evidence="13">
    <location>
        <begin position="81"/>
        <end position="111"/>
    </location>
</feature>
<dbReference type="Proteomes" id="UP000198287">
    <property type="component" value="Unassembled WGS sequence"/>
</dbReference>
<feature type="compositionally biased region" description="Low complexity" evidence="13">
    <location>
        <begin position="1659"/>
        <end position="1669"/>
    </location>
</feature>
<evidence type="ECO:0000256" key="7">
    <source>
        <dbReference type="ARBA" id="ARBA00023024"/>
    </source>
</evidence>
<proteinExistence type="inferred from homology"/>
<dbReference type="Gene3D" id="2.170.140.10">
    <property type="entry name" value="Chitin binding domain"/>
    <property type="match status" value="3"/>
</dbReference>
<evidence type="ECO:0000256" key="10">
    <source>
        <dbReference type="ARBA" id="ARBA00023295"/>
    </source>
</evidence>
<dbReference type="GO" id="GO:0005576">
    <property type="term" value="C:extracellular region"/>
    <property type="evidence" value="ECO:0007669"/>
    <property type="project" value="InterPro"/>
</dbReference>
<comment type="caution">
    <text evidence="17">The sequence shown here is derived from an EMBL/GenBank/DDBJ whole genome shotgun (WGS) entry which is preliminary data.</text>
</comment>
<feature type="region of interest" description="Disordered" evidence="13">
    <location>
        <begin position="781"/>
        <end position="804"/>
    </location>
</feature>
<evidence type="ECO:0000256" key="3">
    <source>
        <dbReference type="ARBA" id="ARBA00012729"/>
    </source>
</evidence>
<feature type="compositionally biased region" description="Low complexity" evidence="13">
    <location>
        <begin position="1454"/>
        <end position="1492"/>
    </location>
</feature>
<feature type="domain" description="Chitin-binding type-2" evidence="15">
    <location>
        <begin position="806"/>
        <end position="861"/>
    </location>
</feature>
<dbReference type="InterPro" id="IPR011583">
    <property type="entry name" value="Chitinase_II/V-like_cat"/>
</dbReference>
<name>A0A226ERN1_FOLCA</name>
<dbReference type="GO" id="GO:0008843">
    <property type="term" value="F:endochitinase activity"/>
    <property type="evidence" value="ECO:0007669"/>
    <property type="project" value="UniProtKB-EC"/>
</dbReference>
<keyword evidence="11" id="KW-0624">Polysaccharide degradation</keyword>
<dbReference type="SMART" id="SM00494">
    <property type="entry name" value="ChtBD2"/>
    <property type="match status" value="4"/>
</dbReference>
<dbReference type="OrthoDB" id="76388at2759"/>
<keyword evidence="18" id="KW-1185">Reference proteome</keyword>
<feature type="compositionally biased region" description="Low complexity" evidence="13">
    <location>
        <begin position="781"/>
        <end position="796"/>
    </location>
</feature>
<dbReference type="EC" id="3.2.1.14" evidence="3"/>
<protein>
    <recommendedName>
        <fullName evidence="3">chitinase</fullName>
        <ecNumber evidence="3">3.2.1.14</ecNumber>
    </recommendedName>
</protein>
<feature type="compositionally biased region" description="Low complexity" evidence="13">
    <location>
        <begin position="87"/>
        <end position="102"/>
    </location>
</feature>
<feature type="domain" description="GH18" evidence="16">
    <location>
        <begin position="1116"/>
        <end position="1428"/>
    </location>
</feature>
<keyword evidence="5 14" id="KW-0732">Signal</keyword>
<feature type="domain" description="Chitin-binding type-2" evidence="15">
    <location>
        <begin position="1555"/>
        <end position="1599"/>
    </location>
</feature>
<keyword evidence="9" id="KW-0119">Carbohydrate metabolism</keyword>
<evidence type="ECO:0000256" key="5">
    <source>
        <dbReference type="ARBA" id="ARBA00022729"/>
    </source>
</evidence>
<accession>A0A226ERN1</accession>
<feature type="domain" description="GH18" evidence="16">
    <location>
        <begin position="279"/>
        <end position="652"/>
    </location>
</feature>
<feature type="compositionally biased region" description="Low complexity" evidence="13">
    <location>
        <begin position="709"/>
        <end position="757"/>
    </location>
</feature>
<feature type="domain" description="Chitin-binding type-2" evidence="15">
    <location>
        <begin position="910"/>
        <end position="963"/>
    </location>
</feature>
<dbReference type="SUPFAM" id="SSF57625">
    <property type="entry name" value="Invertebrate chitin-binding proteins"/>
    <property type="match status" value="4"/>
</dbReference>
<evidence type="ECO:0000259" key="16">
    <source>
        <dbReference type="PROSITE" id="PS51910"/>
    </source>
</evidence>
<dbReference type="STRING" id="158441.A0A226ERN1"/>
<dbReference type="PANTHER" id="PTHR11177:SF359">
    <property type="entry name" value="CHITINASE 10-RELATED"/>
    <property type="match status" value="1"/>
</dbReference>
<evidence type="ECO:0000313" key="17">
    <source>
        <dbReference type="EMBL" id="OXA59868.1"/>
    </source>
</evidence>
<dbReference type="Gene3D" id="3.20.20.80">
    <property type="entry name" value="Glycosidases"/>
    <property type="match status" value="4"/>
</dbReference>
<dbReference type="FunFam" id="3.10.50.10:FF:000004">
    <property type="entry name" value="Chitinase 5"/>
    <property type="match status" value="2"/>
</dbReference>
<evidence type="ECO:0000256" key="2">
    <source>
        <dbReference type="ARBA" id="ARBA00009121"/>
    </source>
</evidence>
<dbReference type="InterPro" id="IPR050314">
    <property type="entry name" value="Glycosyl_Hydrlase_18"/>
</dbReference>
<organism evidence="17 18">
    <name type="scientific">Folsomia candida</name>
    <name type="common">Springtail</name>
    <dbReference type="NCBI Taxonomy" id="158441"/>
    <lineage>
        <taxon>Eukaryota</taxon>
        <taxon>Metazoa</taxon>
        <taxon>Ecdysozoa</taxon>
        <taxon>Arthropoda</taxon>
        <taxon>Hexapoda</taxon>
        <taxon>Collembola</taxon>
        <taxon>Entomobryomorpha</taxon>
        <taxon>Isotomoidea</taxon>
        <taxon>Isotomidae</taxon>
        <taxon>Proisotominae</taxon>
        <taxon>Folsomia</taxon>
    </lineage>
</organism>
<dbReference type="EMBL" id="LNIX01000002">
    <property type="protein sequence ID" value="OXA59868.1"/>
    <property type="molecule type" value="Genomic_DNA"/>
</dbReference>
<dbReference type="OMA" id="NLCTHIA"/>
<keyword evidence="4" id="KW-0147">Chitin-binding</keyword>
<feature type="region of interest" description="Disordered" evidence="13">
    <location>
        <begin position="658"/>
        <end position="757"/>
    </location>
</feature>
<feature type="compositionally biased region" description="Low complexity" evidence="13">
    <location>
        <begin position="1053"/>
        <end position="1098"/>
    </location>
</feature>
<dbReference type="GO" id="GO:0008061">
    <property type="term" value="F:chitin binding"/>
    <property type="evidence" value="ECO:0007669"/>
    <property type="project" value="UniProtKB-KW"/>
</dbReference>
<evidence type="ECO:0000256" key="11">
    <source>
        <dbReference type="ARBA" id="ARBA00023326"/>
    </source>
</evidence>
<evidence type="ECO:0000256" key="14">
    <source>
        <dbReference type="SAM" id="SignalP"/>
    </source>
</evidence>
<feature type="region of interest" description="Disordered" evidence="13">
    <location>
        <begin position="1035"/>
        <end position="1106"/>
    </location>
</feature>
<dbReference type="InterPro" id="IPR029070">
    <property type="entry name" value="Chitinase_insertion_sf"/>
</dbReference>
<feature type="domain" description="GH18" evidence="16">
    <location>
        <begin position="1692"/>
        <end position="2061"/>
    </location>
</feature>
<evidence type="ECO:0000313" key="18">
    <source>
        <dbReference type="Proteomes" id="UP000198287"/>
    </source>
</evidence>
<evidence type="ECO:0000256" key="4">
    <source>
        <dbReference type="ARBA" id="ARBA00022669"/>
    </source>
</evidence>
<evidence type="ECO:0000256" key="1">
    <source>
        <dbReference type="ARBA" id="ARBA00000822"/>
    </source>
</evidence>
<dbReference type="FunFam" id="3.20.20.80:FF:000007">
    <property type="entry name" value="Acidic mammalian chitinase"/>
    <property type="match status" value="2"/>
</dbReference>
<reference evidence="17 18" key="1">
    <citation type="submission" date="2015-12" db="EMBL/GenBank/DDBJ databases">
        <title>The genome of Folsomia candida.</title>
        <authorList>
            <person name="Faddeeva A."/>
            <person name="Derks M.F."/>
            <person name="Anvar Y."/>
            <person name="Smit S."/>
            <person name="Van Straalen N."/>
            <person name="Roelofs D."/>
        </authorList>
    </citation>
    <scope>NUCLEOTIDE SEQUENCE [LARGE SCALE GENOMIC DNA]</scope>
    <source>
        <strain evidence="17 18">VU population</strain>
        <tissue evidence="17">Whole body</tissue>
    </source>
</reference>
<dbReference type="InterPro" id="IPR002557">
    <property type="entry name" value="Chitin-bd_dom"/>
</dbReference>
<evidence type="ECO:0000256" key="9">
    <source>
        <dbReference type="ARBA" id="ARBA00023277"/>
    </source>
</evidence>
<dbReference type="GO" id="GO:0006032">
    <property type="term" value="P:chitin catabolic process"/>
    <property type="evidence" value="ECO:0007669"/>
    <property type="project" value="UniProtKB-KW"/>
</dbReference>
<dbReference type="SUPFAM" id="SSF54556">
    <property type="entry name" value="Chitinase insertion domain"/>
    <property type="match status" value="2"/>
</dbReference>
<dbReference type="Pfam" id="PF01607">
    <property type="entry name" value="CBM_14"/>
    <property type="match status" value="3"/>
</dbReference>
<feature type="chain" id="PRO_5012443455" description="chitinase" evidence="14">
    <location>
        <begin position="19"/>
        <end position="2070"/>
    </location>
</feature>
<comment type="catalytic activity">
    <reaction evidence="1">
        <text>Random endo-hydrolysis of N-acetyl-beta-D-glucosaminide (1-&gt;4)-beta-linkages in chitin and chitodextrins.</text>
        <dbReference type="EC" id="3.2.1.14"/>
    </reaction>
</comment>
<feature type="compositionally biased region" description="Polar residues" evidence="13">
    <location>
        <begin position="867"/>
        <end position="876"/>
    </location>
</feature>
<feature type="compositionally biased region" description="Polar residues" evidence="13">
    <location>
        <begin position="1605"/>
        <end position="1622"/>
    </location>
</feature>
<feature type="compositionally biased region" description="Low complexity" evidence="13">
    <location>
        <begin position="1628"/>
        <end position="1641"/>
    </location>
</feature>
<feature type="region of interest" description="Disordered" evidence="13">
    <location>
        <begin position="1526"/>
        <end position="1563"/>
    </location>
</feature>
<keyword evidence="10 12" id="KW-0326">Glycosidase</keyword>
<feature type="region of interest" description="Disordered" evidence="13">
    <location>
        <begin position="1454"/>
        <end position="1502"/>
    </location>
</feature>
<dbReference type="FunFam" id="3.20.20.80:FF:000048">
    <property type="entry name" value="Brain chitinase and chia"/>
    <property type="match status" value="1"/>
</dbReference>
<keyword evidence="8" id="KW-1015">Disulfide bond</keyword>
<dbReference type="GO" id="GO:0000272">
    <property type="term" value="P:polysaccharide catabolic process"/>
    <property type="evidence" value="ECO:0007669"/>
    <property type="project" value="UniProtKB-KW"/>
</dbReference>
<feature type="compositionally biased region" description="Low complexity" evidence="13">
    <location>
        <begin position="1530"/>
        <end position="1546"/>
    </location>
</feature>
<feature type="signal peptide" evidence="14">
    <location>
        <begin position="1"/>
        <end position="18"/>
    </location>
</feature>
<dbReference type="InterPro" id="IPR036508">
    <property type="entry name" value="Chitin-bd_dom_sf"/>
</dbReference>
<keyword evidence="6 12" id="KW-0378">Hydrolase</keyword>
<dbReference type="InterPro" id="IPR017853">
    <property type="entry name" value="GH"/>
</dbReference>
<feature type="domain" description="Chitin-binding type-2" evidence="15">
    <location>
        <begin position="980"/>
        <end position="1034"/>
    </location>
</feature>
<feature type="region of interest" description="Disordered" evidence="13">
    <location>
        <begin position="867"/>
        <end position="914"/>
    </location>
</feature>
<evidence type="ECO:0000256" key="13">
    <source>
        <dbReference type="SAM" id="MobiDB-lite"/>
    </source>
</evidence>
<keyword evidence="7" id="KW-0146">Chitin degradation</keyword>
<dbReference type="InterPro" id="IPR001223">
    <property type="entry name" value="Glyco_hydro18_cat"/>
</dbReference>
<dbReference type="PROSITE" id="PS51910">
    <property type="entry name" value="GH18_2"/>
    <property type="match status" value="3"/>
</dbReference>
<evidence type="ECO:0000256" key="8">
    <source>
        <dbReference type="ARBA" id="ARBA00023157"/>
    </source>
</evidence>
<dbReference type="SUPFAM" id="SSF51445">
    <property type="entry name" value="(Trans)glycosidases"/>
    <property type="match status" value="3"/>
</dbReference>
<sequence>MVKIAIFLLAATVIGHWAERTPNHLVYRTVNFPNQSRSINPQSSATFSFVPYSNTYPFYALWNNERNVGRPFAPHRSIDPSGGVGISNQIPQMPPSSQQQQQHLGIGSGYNNGQNSAQTPFVVPFATISEAYDNLWNYDFNSLRPKIHAVQTPPQFAADKNDDTAGGWNNIPLKSYEQIVSDAGHHLTGFHRGQVESSSMVDIFFPQHGFTRGHVEFRPAAPTTNPIVRAAATGEIYKTGFSRGAVESSDFPRRTGHQQQHQEENRIIRYEADTPTSNNKVICYFASWSYYRTGKGSFSPENANPSLCTHVIYAFANLDKNKIAIRESDPQLDLDKQFYQRFTALKQRNPNLKVLLGLGGWSDSGDDKYSILANNAEYRRKFSVETAKYLKDKNFDGLSVDWHYPKCWQSQCENGPDSDKLAFTELIKELQNTFKPQGLIVSATLSGYKEVVDLAYDIPSLSQHLDLMNVMAYDYHGAWEVKTGHLAPLFTGPPSFDPYPSYNVNYTMQYYLSKGADRSKLIVGVPMYGQSFHLSNPGDSSYGSEAIGPGLPGEFTQQPGMLAYYEICLRVKDKQWTSGVDRTGSWGPYAYKDSEWVGYDDSDFLTRKARYVKQQQLGGMFVWTMDLDDFQNQCCMGSQPLLRTIAKELLGVPYDPNVVDCTPPVVPKPSVETTTSKPGQVRPPTEHPTSTWWPQTSTSTIKPPPSTPLIPESSTPSTTTLGSTASTTISPPLSTTLSTTPDSSNGTTNSPPESASSAPVVFICQQINGSDSQMSVVPHMTTAPTPTSPTSPTSEPEGGGGVPIPENTCDNTWIFKPDPSDCSMYYECTSGKAFKKQCPQGLHWNQYQQACDWPEYANCGGTAPTSTYKPPSSSQATWPPSTTTKWTTTQQPTTRPPMTQMPSTTYRPSGERCRSGEYSPGPTCDRYYVCVDGTQTLQSCGPGLHWNSQKTLCDWPKSAMCQTSSGGGSDVPSIQETKFPKNCQQGEYYGDEDECDVYYVCNHGHPIQFRCQSGLHWNNNGKICDWPANAGCQNSGGRPTTTTTSGPIYTDAPSTTMRPATTRPTTTASPSTRPPTTTAVTTTSSTSSSPWTTTTTSSGSGSEVVVPDSGSNAKDFMIVCYFTNWAWYRPGIGKYKPEDINPKLCTHIVYGFAVLDYTDLTLKPHDTWADFDNHFYEQVTAYKKGGTKVTLAIGGWNDSQGDKYSRLVNNPASRKKFITHAIEFIKKYNFDGLDLDWEYPKCWQVECDKGPASDKPNFAEFVKELKLAFQPHGLLLSAAVSPSKLVIDQGYDVPTVARYLDWIAVMTYDFHGQWDKKTGHVAPLYFHEDDDFAYFNANYSISICKHVQKDGWTVVHDETGAMGPYAYKGNQWVSYDDVAMIRKKSQLIRDMGLGGGMVWALDLDDFRNTCGQGAYPLLTTIKNVLGKPKLTDDHDSSASTPDMVEMPVMVTKKPATTTTKRTVTTTRPKTTTTRRSTTTAATTTRRTVTTRPTTRRPPNKIVGSVETDDAFIIGEHEAAINNLQHNQQNPTSSQPTTPTTTTAITPPGSPVAEKDDDCQTRPFKPHESDCNKYYMCIFGNYAEYQCAPGTYWNKDHCDWVCGSEPGQSSTTPGNWQSTTTTKVPMRPTQQTTTSSTTTTTQRPWTPAPTMPSTTVNWNPTTSKPSTSTSWEWKPPIITTTTIHPIEVPDSDFLVVCYFTNWAWYRQGIGKYKPEDIDYNLCTHIAYGFAVLNPSTLEIRTHDSWADTDNQFYTQVTDLKSKGKKVVIAIGGWNDSLGDKYSRLVRDAAARRKFIKNVIEFIQKYNFDGLDLDWEYPKCWQTDCKLGPADDKENFATFARELKEAFTPHGYLLSSAVSPSKTIIDEGYDVPIISQYLDWIAVMTYDYHGQWDKKTGHVAPMYNHEESDNFYFNSNYTINYWISKGAPKKKLVMGMPMYGQSFTLTQASNHGLNAPSTGGGQAGEFTRAQGFLAYYEICKSIKGQGWTVVRDDTGAIGPYAYKGDQWVSFDDVDMIRKKSQYVKDMGIGGAMIWALDLDDFRNVCGCEKHPLLKTINRVLRDYPEPDPKCNL</sequence>
<gene>
    <name evidence="17" type="ORF">Fcan01_06066</name>
</gene>
<evidence type="ECO:0000256" key="12">
    <source>
        <dbReference type="RuleBase" id="RU000489"/>
    </source>
</evidence>
<dbReference type="PROSITE" id="PS01095">
    <property type="entry name" value="GH18_1"/>
    <property type="match status" value="2"/>
</dbReference>
<dbReference type="CDD" id="cd02872">
    <property type="entry name" value="GH18_chitolectin_chitotriosidase"/>
    <property type="match status" value="2"/>
</dbReference>
<dbReference type="Gene3D" id="3.10.50.10">
    <property type="match status" value="2"/>
</dbReference>
<feature type="region of interest" description="Disordered" evidence="13">
    <location>
        <begin position="1604"/>
        <end position="1669"/>
    </location>
</feature>
<dbReference type="PROSITE" id="PS50940">
    <property type="entry name" value="CHIT_BIND_II"/>
    <property type="match status" value="4"/>
</dbReference>
<evidence type="ECO:0000259" key="15">
    <source>
        <dbReference type="PROSITE" id="PS50940"/>
    </source>
</evidence>
<comment type="similarity">
    <text evidence="2">Belongs to the glycosyl hydrolase 18 family. Chitinase class II subfamily.</text>
</comment>
<feature type="compositionally biased region" description="Low complexity" evidence="13">
    <location>
        <begin position="877"/>
        <end position="905"/>
    </location>
</feature>
<dbReference type="PANTHER" id="PTHR11177">
    <property type="entry name" value="CHITINASE"/>
    <property type="match status" value="1"/>
</dbReference>
<feature type="compositionally biased region" description="Low complexity" evidence="13">
    <location>
        <begin position="688"/>
        <end position="701"/>
    </location>
</feature>